<protein>
    <submittedName>
        <fullName evidence="5">Nucleic acid binding protein (ISS)</fullName>
    </submittedName>
</protein>
<dbReference type="PROSITE" id="PS50084">
    <property type="entry name" value="KH_TYPE_1"/>
    <property type="match status" value="2"/>
</dbReference>
<dbReference type="Pfam" id="PF00013">
    <property type="entry name" value="KH_1"/>
    <property type="match status" value="1"/>
</dbReference>
<dbReference type="GeneID" id="19017893"/>
<feature type="region of interest" description="Disordered" evidence="3">
    <location>
        <begin position="118"/>
        <end position="172"/>
    </location>
</feature>
<dbReference type="SMART" id="SM00322">
    <property type="entry name" value="KH"/>
    <property type="match status" value="2"/>
</dbReference>
<dbReference type="SUPFAM" id="SSF54791">
    <property type="entry name" value="Eukaryotic type KH-domain (KH-domain type I)"/>
    <property type="match status" value="2"/>
</dbReference>
<dbReference type="PANTHER" id="PTHR10288">
    <property type="entry name" value="KH DOMAIN CONTAINING RNA BINDING PROTEIN"/>
    <property type="match status" value="1"/>
</dbReference>
<feature type="domain" description="K Homology" evidence="4">
    <location>
        <begin position="301"/>
        <end position="377"/>
    </location>
</feature>
<sequence>MRYQFFPSPRGGGGGGGGREEDDDVNNASSSSSVVKKPSNASSDSSSSENTSPGRSSTSSNTATTTTTTTTTLGMLMKGGGVHQQQPAQQGVRRWPPENAHTALRLLLETRWVAKLFPEEEEDEDDKEGFNDEDEGKRTTTSSISGSEGDSDDDDAKKLKKKTNKDERKEDSIRRLESRYRGIKVDLLDAPRECAMRTCLVHCGAREAKLEGVDGREEEEMGDAETIHVGAGGGGGATIQTTTEILNSNKVNEVIDDRFKIRSKTAKVGVEIVKKCLDMDEESHAQHNQLQANNGQPPPARHFVMRMLLPTGQCGQCIGKGGANIKRLREKAPRCEVKIHDVGQIPPCATAEDRVLEMIGAREDIEIVAAELFETLSYFHFDKSVLPYFVSLAVCNRSPQQISAVVDQYGRTVGGANRVHTPPNMAAAVNVSFPHQQFPGQSQLMSMVVPSPMLVPTTIVSPPYNPVMVNHAAAAAAASTGSIGNGAFQDPVAAAAQAQQVAAAQMMQQQQHLHHQQQQQMHQHQQQMQHQMNALSFAPDFLGGFGMPSTNIESTGGGSGFGGAFAPTAHEMATNANAPVAAFGQARAMRYNPVAIGPAGVPLVPVAAATLSGEVPVSGVPVSGAINPAMASMFSGGGFPVANLSHGLEVPDIVQTTTPAGATMPVIPTQMLAHSKEDKEDTTNRYAQFFTSTNNKLNVWSDNGDVAAPNPDPLNIINFLPGDDLYAFDEDANGNVNYAQAVPVVNDEQDEFTEMAKISIPKTSLGIVLGEGSANTRVVARMSDCYISVAVDPNPNAEEATICMLGKTEDAVENAKDALEALALGAESHPHY</sequence>
<dbReference type="InterPro" id="IPR004087">
    <property type="entry name" value="KH_dom"/>
</dbReference>
<feature type="compositionally biased region" description="Acidic residues" evidence="3">
    <location>
        <begin position="119"/>
        <end position="134"/>
    </location>
</feature>
<accession>K8E9Q0</accession>
<dbReference type="OrthoDB" id="442947at2759"/>
<evidence type="ECO:0000259" key="4">
    <source>
        <dbReference type="SMART" id="SM00322"/>
    </source>
</evidence>
<dbReference type="RefSeq" id="XP_007515490.1">
    <property type="nucleotide sequence ID" value="XM_007515428.1"/>
</dbReference>
<keyword evidence="6" id="KW-1185">Reference proteome</keyword>
<dbReference type="InterPro" id="IPR036612">
    <property type="entry name" value="KH_dom_type_1_sf"/>
</dbReference>
<evidence type="ECO:0000256" key="3">
    <source>
        <dbReference type="SAM" id="MobiDB-lite"/>
    </source>
</evidence>
<organism evidence="5 6">
    <name type="scientific">Bathycoccus prasinos</name>
    <dbReference type="NCBI Taxonomy" id="41875"/>
    <lineage>
        <taxon>Eukaryota</taxon>
        <taxon>Viridiplantae</taxon>
        <taxon>Chlorophyta</taxon>
        <taxon>Mamiellophyceae</taxon>
        <taxon>Mamiellales</taxon>
        <taxon>Bathycoccaceae</taxon>
        <taxon>Bathycoccus</taxon>
    </lineage>
</organism>
<evidence type="ECO:0000313" key="5">
    <source>
        <dbReference type="EMBL" id="CCO14369.1"/>
    </source>
</evidence>
<gene>
    <name evidence="5" type="ORF">Bathy01g01570</name>
</gene>
<dbReference type="GO" id="GO:0003723">
    <property type="term" value="F:RNA binding"/>
    <property type="evidence" value="ECO:0007669"/>
    <property type="project" value="UniProtKB-UniRule"/>
</dbReference>
<feature type="domain" description="K Homology" evidence="4">
    <location>
        <begin position="752"/>
        <end position="824"/>
    </location>
</feature>
<reference evidence="5 6" key="1">
    <citation type="submission" date="2011-10" db="EMBL/GenBank/DDBJ databases">
        <authorList>
            <person name="Genoscope - CEA"/>
        </authorList>
    </citation>
    <scope>NUCLEOTIDE SEQUENCE [LARGE SCALE GENOMIC DNA]</scope>
    <source>
        <strain evidence="5 6">RCC 1105</strain>
    </source>
</reference>
<feature type="compositionally biased region" description="Low complexity" evidence="3">
    <location>
        <begin position="26"/>
        <end position="72"/>
    </location>
</feature>
<feature type="region of interest" description="Disordered" evidence="3">
    <location>
        <begin position="1"/>
        <end position="96"/>
    </location>
</feature>
<evidence type="ECO:0000256" key="2">
    <source>
        <dbReference type="PROSITE-ProRule" id="PRU00117"/>
    </source>
</evidence>
<dbReference type="Gene3D" id="3.30.1370.10">
    <property type="entry name" value="K Homology domain, type 1"/>
    <property type="match status" value="2"/>
</dbReference>
<dbReference type="STRING" id="41875.K8E9Q0"/>
<proteinExistence type="predicted"/>
<name>K8E9Q0_9CHLO</name>
<dbReference type="KEGG" id="bpg:Bathy01g01570"/>
<dbReference type="Proteomes" id="UP000198341">
    <property type="component" value="Chromosome 1"/>
</dbReference>
<keyword evidence="1" id="KW-0677">Repeat</keyword>
<dbReference type="InterPro" id="IPR004088">
    <property type="entry name" value="KH_dom_type_1"/>
</dbReference>
<evidence type="ECO:0000313" key="6">
    <source>
        <dbReference type="Proteomes" id="UP000198341"/>
    </source>
</evidence>
<keyword evidence="2" id="KW-0694">RNA-binding</keyword>
<dbReference type="AlphaFoldDB" id="K8E9Q0"/>
<evidence type="ECO:0000256" key="1">
    <source>
        <dbReference type="ARBA" id="ARBA00022737"/>
    </source>
</evidence>
<feature type="region of interest" description="Disordered" evidence="3">
    <location>
        <begin position="506"/>
        <end position="529"/>
    </location>
</feature>
<dbReference type="EMBL" id="FO082278">
    <property type="protein sequence ID" value="CCO14369.1"/>
    <property type="molecule type" value="Genomic_DNA"/>
</dbReference>